<dbReference type="AlphaFoldDB" id="N9L6N8"/>
<keyword evidence="2" id="KW-1185">Reference proteome</keyword>
<dbReference type="Proteomes" id="UP000013261">
    <property type="component" value="Unassembled WGS sequence"/>
</dbReference>
<dbReference type="EMBL" id="APRL01000013">
    <property type="protein sequence ID" value="ENW91962.1"/>
    <property type="molecule type" value="Genomic_DNA"/>
</dbReference>
<name>N9L6N8_9GAMM</name>
<accession>N9L6N8</accession>
<protein>
    <submittedName>
        <fullName evidence="1">Uncharacterized protein</fullName>
    </submittedName>
</protein>
<organism evidence="1 2">
    <name type="scientific">Acinetobacter dispersus</name>
    <dbReference type="NCBI Taxonomy" id="70348"/>
    <lineage>
        <taxon>Bacteria</taxon>
        <taxon>Pseudomonadati</taxon>
        <taxon>Pseudomonadota</taxon>
        <taxon>Gammaproteobacteria</taxon>
        <taxon>Moraxellales</taxon>
        <taxon>Moraxellaceae</taxon>
        <taxon>Acinetobacter</taxon>
    </lineage>
</organism>
<gene>
    <name evidence="1" type="ORF">F904_01900</name>
</gene>
<comment type="caution">
    <text evidence="1">The sequence shown here is derived from an EMBL/GenBank/DDBJ whole genome shotgun (WGS) entry which is preliminary data.</text>
</comment>
<sequence length="35" mass="4250">MPPEQDKAIKLWHSASWEYERTMLIRFMQVLKNAT</sequence>
<evidence type="ECO:0000313" key="2">
    <source>
        <dbReference type="Proteomes" id="UP000013261"/>
    </source>
</evidence>
<evidence type="ECO:0000313" key="1">
    <source>
        <dbReference type="EMBL" id="ENW91962.1"/>
    </source>
</evidence>
<reference evidence="1 2" key="1">
    <citation type="submission" date="2013-02" db="EMBL/GenBank/DDBJ databases">
        <title>The Genome Sequence of Acinetobacter sp. ANC 4105.</title>
        <authorList>
            <consortium name="The Broad Institute Genome Sequencing Platform"/>
            <consortium name="The Broad Institute Genome Sequencing Center for Infectious Disease"/>
            <person name="Cerqueira G."/>
            <person name="Feldgarden M."/>
            <person name="Courvalin P."/>
            <person name="Perichon B."/>
            <person name="Grillot-Courvalin C."/>
            <person name="Clermont D."/>
            <person name="Rocha E."/>
            <person name="Yoon E.-J."/>
            <person name="Nemec A."/>
            <person name="Walker B."/>
            <person name="Young S.K."/>
            <person name="Zeng Q."/>
            <person name="Gargeya S."/>
            <person name="Fitzgerald M."/>
            <person name="Haas B."/>
            <person name="Abouelleil A."/>
            <person name="Alvarado L."/>
            <person name="Arachchi H.M."/>
            <person name="Berlin A.M."/>
            <person name="Chapman S.B."/>
            <person name="Dewar J."/>
            <person name="Goldberg J."/>
            <person name="Griggs A."/>
            <person name="Gujja S."/>
            <person name="Hansen M."/>
            <person name="Howarth C."/>
            <person name="Imamovic A."/>
            <person name="Larimer J."/>
            <person name="McCowan C."/>
            <person name="Murphy C."/>
            <person name="Neiman D."/>
            <person name="Pearson M."/>
            <person name="Priest M."/>
            <person name="Roberts A."/>
            <person name="Saif S."/>
            <person name="Shea T."/>
            <person name="Sisk P."/>
            <person name="Sykes S."/>
            <person name="Wortman J."/>
            <person name="Nusbaum C."/>
            <person name="Birren B."/>
        </authorList>
    </citation>
    <scope>NUCLEOTIDE SEQUENCE [LARGE SCALE GENOMIC DNA]</scope>
    <source>
        <strain evidence="1 2">ANC 4105</strain>
    </source>
</reference>
<dbReference type="HOGENOM" id="CLU_3362730_0_0_6"/>
<proteinExistence type="predicted"/>